<evidence type="ECO:0000256" key="4">
    <source>
        <dbReference type="ARBA" id="ARBA00022927"/>
    </source>
</evidence>
<dbReference type="GO" id="GO:0044611">
    <property type="term" value="C:nuclear pore inner ring"/>
    <property type="evidence" value="ECO:0007669"/>
    <property type="project" value="TreeGrafter"/>
</dbReference>
<feature type="domain" description="Nucleoporin Nup188 N-terminal subdomain III" evidence="8">
    <location>
        <begin position="564"/>
        <end position="821"/>
    </location>
</feature>
<gene>
    <name evidence="9" type="ORF">DM01DRAFT_1411307</name>
</gene>
<keyword evidence="3" id="KW-0509">mRNA transport</keyword>
<evidence type="ECO:0000256" key="2">
    <source>
        <dbReference type="ARBA" id="ARBA00022448"/>
    </source>
</evidence>
<keyword evidence="2" id="KW-0813">Transport</keyword>
<comment type="caution">
    <text evidence="9">The sequence shown here is derived from an EMBL/GenBank/DDBJ whole genome shotgun (WGS) entry which is preliminary data.</text>
</comment>
<evidence type="ECO:0000313" key="9">
    <source>
        <dbReference type="EMBL" id="ORX44431.1"/>
    </source>
</evidence>
<dbReference type="STRING" id="101127.A0A1X2G463"/>
<dbReference type="InterPro" id="IPR048883">
    <property type="entry name" value="Nup188_N-subdom_III"/>
</dbReference>
<dbReference type="Pfam" id="PF21093">
    <property type="entry name" value="Nup188_N-subdom_III"/>
    <property type="match status" value="1"/>
</dbReference>
<dbReference type="PANTHER" id="PTHR31431">
    <property type="entry name" value="NUCLEOPORIN NUP188 HOMOLOG"/>
    <property type="match status" value="1"/>
</dbReference>
<proteinExistence type="predicted"/>
<dbReference type="GO" id="GO:0006606">
    <property type="term" value="P:protein import into nucleus"/>
    <property type="evidence" value="ECO:0007669"/>
    <property type="project" value="TreeGrafter"/>
</dbReference>
<evidence type="ECO:0000256" key="6">
    <source>
        <dbReference type="ARBA" id="ARBA00023132"/>
    </source>
</evidence>
<evidence type="ECO:0000256" key="7">
    <source>
        <dbReference type="ARBA" id="ARBA00023242"/>
    </source>
</evidence>
<evidence type="ECO:0000256" key="1">
    <source>
        <dbReference type="ARBA" id="ARBA00004567"/>
    </source>
</evidence>
<dbReference type="OrthoDB" id="102511at2759"/>
<dbReference type="EMBL" id="MCGT01000048">
    <property type="protein sequence ID" value="ORX44431.1"/>
    <property type="molecule type" value="Genomic_DNA"/>
</dbReference>
<dbReference type="GO" id="GO:0051028">
    <property type="term" value="P:mRNA transport"/>
    <property type="evidence" value="ECO:0007669"/>
    <property type="project" value="UniProtKB-KW"/>
</dbReference>
<name>A0A1X2G463_9FUNG</name>
<dbReference type="GO" id="GO:0006405">
    <property type="term" value="P:RNA export from nucleus"/>
    <property type="evidence" value="ECO:0007669"/>
    <property type="project" value="TreeGrafter"/>
</dbReference>
<dbReference type="Proteomes" id="UP000242146">
    <property type="component" value="Unassembled WGS sequence"/>
</dbReference>
<dbReference type="Gene3D" id="1.25.10.70">
    <property type="match status" value="1"/>
</dbReference>
<dbReference type="PANTHER" id="PTHR31431:SF1">
    <property type="entry name" value="NUCLEOPORIN NUP188"/>
    <property type="match status" value="1"/>
</dbReference>
<keyword evidence="5" id="KW-0811">Translocation</keyword>
<sequence>MADQPFEEIFDGTFCHLWSLISTGPDLQRRDQVQTVLAATSDRLFLALDAFTECSESSRIKLEKPITFGIGSSTFTLTPLERMLVAKLSDIHSLNQVQCAIIWNRFRNSNPHLVSKFLDNASNATFDSSSTEALQRQFASAYFDERIALLQCFIWLLQKAVVDEDDDSMCKEILSTADRYTVMDSLLQQFARLVRQPLPNFFASSSSLAEDYAFQVLKEEMYVLRIMILYTYDQQGYQPTTTSHLVNHFREMEANTFGENQQIKLVMEQSHPSLFAQVSQMCVLLSTSLLQPSKHVAAALKNAPGDLVTINNIMSFLGNHQVHGLPLLAWSKVLYDFQAFDVTDVNVKSMFSGSSVPSTNSLMPPAQRPRQQQSGIEKPVVPQTPTLYQNYLECAVSVNTFHYISTFFENDSQLQMANAQSIAIYDCIRDFLEMYDVSFLRPDDTATLIESICQVVQYLPSTELDAFWKSRQFISFLDTLRSDWPKDPNQLVRLLSCLSHQETSAEQAFDYFCRLPGLPLLLRYVPRGQGIIKVLPAIILQEQRGITHLVLQSANCTALDERLVHYHGCCSGWHFVLSVLGQFITSDYDEVDVDIPSLCRPAFTTALAMIKWLEKVLSHSKLAVRLVEHLDSFRINDSDPKTHGLLLDLLFALVNRLGAQTSQIPLSLLTSTVNCLVLMLRNHFLERALHCKIWKYIGHSPLFPRPLAYDPLLMASFTHVPMRQFGEHLTSHLDYIIKNVETEIGDYNLLLTYLNLMDACLCDLVFHWNMPASEYQIQVMFGFIQFALSQILPFYGHWRYKNVLQKFKIGSMVIQLLEDIERHLQCGELSHLRDMVIHRLAYDERTSPLYTRSILSAVINFLSQVDVFISNNQFAESDELEKLVRSSLNLFKILMQRQLFQVPSISDGQSNRNSLPLLTQLCLQYLGESNGSKTTYLHHISSLIQFDDPRIQVLGINIFCLVCQTCNKFSGAPINLVQYIAETDQLQLTIQSYLKVAGNIYLHETLLTACWQMLTLVLEIQPSLGLLFLDCSGDSIMPSPKTAVVRQHQENMPSTTSSNPSSALRVAQDMLANWQILATTKPSVLSNVLRFLATFWLKAYDHFAMVQRVRSDSSLWQHLEAILFNISSDQMDQSEGESSLQYECCMNLDRAFILLLMSYEIQSTGTAMAEKNCTTSEGLSSGLRNILIKMGDQKKLTWILKQFNTASPDELRLAFDLEQQGQIIFDMINQYSQNSGATQLVGYRDNSLNQCYLLPLNPPSLFGGDTVMIANDTTDFGHVVIDDTYGRQYGNSYLYDTYLAALRLQCLSQQLDPHARHKETSVTTEVYQLQKIENAYNSYISVMAAANRQWSIADSKQILLSACRSLVSMASSVVYDVVWSSQDNKVLYFLVSILEQVPDMEGHAAYDALRLVRSVLSDWINRSSTTNGMQEIVEKLCRITTAHSLVDECLALCLAHAEAVSMESLVAALSRVCEQFVDLVTSCDLNTSETIKNVAISLTLLCRLTKLLHVESWLPVFVKYQCIPSLLKLANQGLYQLMADFTTETRQASRIYFSPHAENAFILLVAISHIPLAADELHRHDVLDFLCNNALSKTLELGEMDFLFRYNGNQDAGVSHFSTKATPIASSHIESVEQSPLHSIWLQMLIIVANLVRSNPNNQSLRQCVLFVQKYGKQIDRAFAVATDNDGAIGLRPSESLSSPVMAEVEWITSILYSLSKRWLEVLPYGKTLFQSFRKCGLQLVRRYFQILLKPNHLHASLYPINNQEIEDLKVKDNDHAYPKLMINTQGCIYRIVDLTLSSMVILTDAARIVSEHNPESWPCGNIILQNNTKSEPSPIPAFYQLHEWMVGMLSELNNNKTDEAQIKKILEASLTLYCTQLALSIKCPGIGNTSGDLRALADHLKPILHFIQKLQAAEATSQSPLLFALKKFIVYHFFAVK</sequence>
<reference evidence="9 10" key="1">
    <citation type="submission" date="2016-07" db="EMBL/GenBank/DDBJ databases">
        <title>Pervasive Adenine N6-methylation of Active Genes in Fungi.</title>
        <authorList>
            <consortium name="DOE Joint Genome Institute"/>
            <person name="Mondo S.J."/>
            <person name="Dannebaum R.O."/>
            <person name="Kuo R.C."/>
            <person name="Labutti K."/>
            <person name="Haridas S."/>
            <person name="Kuo A."/>
            <person name="Salamov A."/>
            <person name="Ahrendt S.R."/>
            <person name="Lipzen A."/>
            <person name="Sullivan W."/>
            <person name="Andreopoulos W.B."/>
            <person name="Clum A."/>
            <person name="Lindquist E."/>
            <person name="Daum C."/>
            <person name="Ramamoorthy G.K."/>
            <person name="Gryganskyi A."/>
            <person name="Culley D."/>
            <person name="Magnuson J.K."/>
            <person name="James T.Y."/>
            <person name="O'Malley M.A."/>
            <person name="Stajich J.E."/>
            <person name="Spatafora J.W."/>
            <person name="Visel A."/>
            <person name="Grigoriev I.V."/>
        </authorList>
    </citation>
    <scope>NUCLEOTIDE SEQUENCE [LARGE SCALE GENOMIC DNA]</scope>
    <source>
        <strain evidence="9 10">NRRL 3301</strain>
    </source>
</reference>
<keyword evidence="7" id="KW-0539">Nucleus</keyword>
<evidence type="ECO:0000259" key="8">
    <source>
        <dbReference type="Pfam" id="PF21093"/>
    </source>
</evidence>
<keyword evidence="4" id="KW-0653">Protein transport</keyword>
<dbReference type="InterPro" id="IPR044840">
    <property type="entry name" value="Nup188"/>
</dbReference>
<accession>A0A1X2G463</accession>
<evidence type="ECO:0000313" key="10">
    <source>
        <dbReference type="Proteomes" id="UP000242146"/>
    </source>
</evidence>
<evidence type="ECO:0000256" key="3">
    <source>
        <dbReference type="ARBA" id="ARBA00022816"/>
    </source>
</evidence>
<keyword evidence="6" id="KW-0906">Nuclear pore complex</keyword>
<protein>
    <recommendedName>
        <fullName evidence="8">Nucleoporin Nup188 N-terminal subdomain III domain-containing protein</fullName>
    </recommendedName>
</protein>
<keyword evidence="10" id="KW-1185">Reference proteome</keyword>
<dbReference type="GO" id="GO:0017056">
    <property type="term" value="F:structural constituent of nuclear pore"/>
    <property type="evidence" value="ECO:0007669"/>
    <property type="project" value="InterPro"/>
</dbReference>
<comment type="subcellular location">
    <subcellularLocation>
        <location evidence="1">Nucleus</location>
        <location evidence="1">Nuclear pore complex</location>
    </subcellularLocation>
</comment>
<evidence type="ECO:0000256" key="5">
    <source>
        <dbReference type="ARBA" id="ARBA00023010"/>
    </source>
</evidence>
<organism evidence="9 10">
    <name type="scientific">Hesseltinella vesiculosa</name>
    <dbReference type="NCBI Taxonomy" id="101127"/>
    <lineage>
        <taxon>Eukaryota</taxon>
        <taxon>Fungi</taxon>
        <taxon>Fungi incertae sedis</taxon>
        <taxon>Mucoromycota</taxon>
        <taxon>Mucoromycotina</taxon>
        <taxon>Mucoromycetes</taxon>
        <taxon>Mucorales</taxon>
        <taxon>Cunninghamellaceae</taxon>
        <taxon>Hesseltinella</taxon>
    </lineage>
</organism>